<evidence type="ECO:0000313" key="2">
    <source>
        <dbReference type="EMBL" id="GCC25159.1"/>
    </source>
</evidence>
<sequence>MLASNKFLGQLRAASQPVTERQSGLADAKFLSRSEQISSEGRNSKCLGNGRNIDTGMESFSLDEVLSAGSSFESKTSGLAIKVAMLQIIRGK</sequence>
<protein>
    <submittedName>
        <fullName evidence="2">Uncharacterized protein</fullName>
    </submittedName>
</protein>
<dbReference type="Proteomes" id="UP000287033">
    <property type="component" value="Unassembled WGS sequence"/>
</dbReference>
<accession>A0A401S4A2</accession>
<comment type="caution">
    <text evidence="2">The sequence shown here is derived from an EMBL/GenBank/DDBJ whole genome shotgun (WGS) entry which is preliminary data.</text>
</comment>
<organism evidence="2 3">
    <name type="scientific">Chiloscyllium punctatum</name>
    <name type="common">Brownbanded bambooshark</name>
    <name type="synonym">Hemiscyllium punctatum</name>
    <dbReference type="NCBI Taxonomy" id="137246"/>
    <lineage>
        <taxon>Eukaryota</taxon>
        <taxon>Metazoa</taxon>
        <taxon>Chordata</taxon>
        <taxon>Craniata</taxon>
        <taxon>Vertebrata</taxon>
        <taxon>Chondrichthyes</taxon>
        <taxon>Elasmobranchii</taxon>
        <taxon>Galeomorphii</taxon>
        <taxon>Galeoidea</taxon>
        <taxon>Orectolobiformes</taxon>
        <taxon>Hemiscylliidae</taxon>
        <taxon>Chiloscyllium</taxon>
    </lineage>
</organism>
<feature type="region of interest" description="Disordered" evidence="1">
    <location>
        <begin position="1"/>
        <end position="29"/>
    </location>
</feature>
<evidence type="ECO:0000256" key="1">
    <source>
        <dbReference type="SAM" id="MobiDB-lite"/>
    </source>
</evidence>
<name>A0A401S4A2_CHIPU</name>
<keyword evidence="3" id="KW-1185">Reference proteome</keyword>
<dbReference type="EMBL" id="BEZZ01000077">
    <property type="protein sequence ID" value="GCC25159.1"/>
    <property type="molecule type" value="Genomic_DNA"/>
</dbReference>
<evidence type="ECO:0000313" key="3">
    <source>
        <dbReference type="Proteomes" id="UP000287033"/>
    </source>
</evidence>
<reference evidence="2 3" key="1">
    <citation type="journal article" date="2018" name="Nat. Ecol. Evol.">
        <title>Shark genomes provide insights into elasmobranch evolution and the origin of vertebrates.</title>
        <authorList>
            <person name="Hara Y"/>
            <person name="Yamaguchi K"/>
            <person name="Onimaru K"/>
            <person name="Kadota M"/>
            <person name="Koyanagi M"/>
            <person name="Keeley SD"/>
            <person name="Tatsumi K"/>
            <person name="Tanaka K"/>
            <person name="Motone F"/>
            <person name="Kageyama Y"/>
            <person name="Nozu R"/>
            <person name="Adachi N"/>
            <person name="Nishimura O"/>
            <person name="Nakagawa R"/>
            <person name="Tanegashima C"/>
            <person name="Kiyatake I"/>
            <person name="Matsumoto R"/>
            <person name="Murakumo K"/>
            <person name="Nishida K"/>
            <person name="Terakita A"/>
            <person name="Kuratani S"/>
            <person name="Sato K"/>
            <person name="Hyodo S Kuraku.S."/>
        </authorList>
    </citation>
    <scope>NUCLEOTIDE SEQUENCE [LARGE SCALE GENOMIC DNA]</scope>
</reference>
<dbReference type="AlphaFoldDB" id="A0A401S4A2"/>
<gene>
    <name evidence="2" type="ORF">chiPu_0003564</name>
</gene>
<proteinExistence type="predicted"/>